<dbReference type="OrthoDB" id="432970at2759"/>
<reference evidence="1 2" key="1">
    <citation type="journal article" date="2014" name="PLoS Genet.">
        <title>Analysis of the Phlebiopsis gigantea genome, transcriptome and secretome provides insight into its pioneer colonization strategies of wood.</title>
        <authorList>
            <person name="Hori C."/>
            <person name="Ishida T."/>
            <person name="Igarashi K."/>
            <person name="Samejima M."/>
            <person name="Suzuki H."/>
            <person name="Master E."/>
            <person name="Ferreira P."/>
            <person name="Ruiz-Duenas F.J."/>
            <person name="Held B."/>
            <person name="Canessa P."/>
            <person name="Larrondo L.F."/>
            <person name="Schmoll M."/>
            <person name="Druzhinina I.S."/>
            <person name="Kubicek C.P."/>
            <person name="Gaskell J.A."/>
            <person name="Kersten P."/>
            <person name="St John F."/>
            <person name="Glasner J."/>
            <person name="Sabat G."/>
            <person name="Splinter BonDurant S."/>
            <person name="Syed K."/>
            <person name="Yadav J."/>
            <person name="Mgbeahuruike A.C."/>
            <person name="Kovalchuk A."/>
            <person name="Asiegbu F.O."/>
            <person name="Lackner G."/>
            <person name="Hoffmeister D."/>
            <person name="Rencoret J."/>
            <person name="Gutierrez A."/>
            <person name="Sun H."/>
            <person name="Lindquist E."/>
            <person name="Barry K."/>
            <person name="Riley R."/>
            <person name="Grigoriev I.V."/>
            <person name="Henrissat B."/>
            <person name="Kues U."/>
            <person name="Berka R.M."/>
            <person name="Martinez A.T."/>
            <person name="Covert S.F."/>
            <person name="Blanchette R.A."/>
            <person name="Cullen D."/>
        </authorList>
    </citation>
    <scope>NUCLEOTIDE SEQUENCE [LARGE SCALE GENOMIC DNA]</scope>
    <source>
        <strain evidence="1 2">11061_1 CR5-6</strain>
    </source>
</reference>
<protein>
    <submittedName>
        <fullName evidence="1">Uncharacterized protein</fullName>
    </submittedName>
</protein>
<proteinExistence type="predicted"/>
<sequence>MEYPVVPSLTDAEVANLVQDFNDLPRRLVVPTGPEPNRWVFGLHVVPIPPQGYLVFIVNPVSKTIHGEGPLPVETHPLTGAEMRERGRKVAILLLKAFVSGLGRTRAPDHYKVAPWEWVAEDMELAAVVGSSLRNLGVRGDLCAVGVATDQEKNIASDCFAGFLENLVRTMRAAGRPR</sequence>
<dbReference type="AlphaFoldDB" id="A0A0C3RT85"/>
<organism evidence="1 2">
    <name type="scientific">Phlebiopsis gigantea (strain 11061_1 CR5-6)</name>
    <name type="common">White-rot fungus</name>
    <name type="synonym">Peniophora gigantea</name>
    <dbReference type="NCBI Taxonomy" id="745531"/>
    <lineage>
        <taxon>Eukaryota</taxon>
        <taxon>Fungi</taxon>
        <taxon>Dikarya</taxon>
        <taxon>Basidiomycota</taxon>
        <taxon>Agaricomycotina</taxon>
        <taxon>Agaricomycetes</taxon>
        <taxon>Polyporales</taxon>
        <taxon>Phanerochaetaceae</taxon>
        <taxon>Phlebiopsis</taxon>
    </lineage>
</organism>
<gene>
    <name evidence="1" type="ORF">PHLGIDRAFT_224269</name>
</gene>
<dbReference type="Proteomes" id="UP000053257">
    <property type="component" value="Unassembled WGS sequence"/>
</dbReference>
<name>A0A0C3RT85_PHLG1</name>
<accession>A0A0C3RT85</accession>
<keyword evidence="2" id="KW-1185">Reference proteome</keyword>
<dbReference type="STRING" id="745531.A0A0C3RT85"/>
<evidence type="ECO:0000313" key="1">
    <source>
        <dbReference type="EMBL" id="KIP03821.1"/>
    </source>
</evidence>
<dbReference type="EMBL" id="KN840599">
    <property type="protein sequence ID" value="KIP03821.1"/>
    <property type="molecule type" value="Genomic_DNA"/>
</dbReference>
<evidence type="ECO:0000313" key="2">
    <source>
        <dbReference type="Proteomes" id="UP000053257"/>
    </source>
</evidence>
<dbReference type="HOGENOM" id="CLU_1555907_0_0_1"/>